<keyword evidence="3" id="KW-1185">Reference proteome</keyword>
<dbReference type="InParanoid" id="A0A024FX86"/>
<dbReference type="EMBL" id="CAIX01002207">
    <property type="protein sequence ID" value="CCI11798.1"/>
    <property type="molecule type" value="Genomic_DNA"/>
</dbReference>
<sequence length="115" mass="12950">MMNKGKKRWNKVARSFLSLRIAADLFLFHNIKSLCNISINVLVILIKLVFLVQVKNAVNFKTLTPIAFDAPLNASLCFLVSVCFENKLRSSFSAWIEMTLKKNAASNLVLIISDC</sequence>
<keyword evidence="1" id="KW-0472">Membrane</keyword>
<evidence type="ECO:0000313" key="3">
    <source>
        <dbReference type="Proteomes" id="UP000053237"/>
    </source>
</evidence>
<dbReference type="AlphaFoldDB" id="A0A024FX86"/>
<dbReference type="Proteomes" id="UP000053237">
    <property type="component" value="Unassembled WGS sequence"/>
</dbReference>
<feature type="transmembrane region" description="Helical" evidence="1">
    <location>
        <begin position="37"/>
        <end position="54"/>
    </location>
</feature>
<gene>
    <name evidence="2" type="ORF">BN9_135020</name>
</gene>
<evidence type="ECO:0000313" key="2">
    <source>
        <dbReference type="EMBL" id="CCI11798.1"/>
    </source>
</evidence>
<evidence type="ECO:0000256" key="1">
    <source>
        <dbReference type="SAM" id="Phobius"/>
    </source>
</evidence>
<organism evidence="2 3">
    <name type="scientific">Albugo candida</name>
    <dbReference type="NCBI Taxonomy" id="65357"/>
    <lineage>
        <taxon>Eukaryota</taxon>
        <taxon>Sar</taxon>
        <taxon>Stramenopiles</taxon>
        <taxon>Oomycota</taxon>
        <taxon>Peronosporomycetes</taxon>
        <taxon>Albuginales</taxon>
        <taxon>Albuginaceae</taxon>
        <taxon>Albugo</taxon>
    </lineage>
</organism>
<accession>A0A024FX86</accession>
<keyword evidence="1" id="KW-0812">Transmembrane</keyword>
<keyword evidence="1" id="KW-1133">Transmembrane helix</keyword>
<protein>
    <submittedName>
        <fullName evidence="2">Uncharacterized protein</fullName>
    </submittedName>
</protein>
<name>A0A024FX86_9STRA</name>
<comment type="caution">
    <text evidence="2">The sequence shown here is derived from an EMBL/GenBank/DDBJ whole genome shotgun (WGS) entry which is preliminary data.</text>
</comment>
<proteinExistence type="predicted"/>
<reference evidence="2 3" key="1">
    <citation type="submission" date="2012-05" db="EMBL/GenBank/DDBJ databases">
        <title>Recombination and specialization in a pathogen metapopulation.</title>
        <authorList>
            <person name="Gardiner A."/>
            <person name="Kemen E."/>
            <person name="Schultz-Larsen T."/>
            <person name="MacLean D."/>
            <person name="Van Oosterhout C."/>
            <person name="Jones J.D.G."/>
        </authorList>
    </citation>
    <scope>NUCLEOTIDE SEQUENCE [LARGE SCALE GENOMIC DNA]</scope>
    <source>
        <strain evidence="2 3">Ac Nc2</strain>
    </source>
</reference>